<evidence type="ECO:0000256" key="3">
    <source>
        <dbReference type="ARBA" id="ARBA00022801"/>
    </source>
</evidence>
<name>A0A377Q2A9_9HELI</name>
<proteinExistence type="predicted"/>
<sequence length="128" mass="15106">MFSQESIEKLKDVRDRIQYIFNICKEHKGISIALEDTEQAQPAIIMHFIVCKENIEKITYYGDDIFEIFSKEEIVGFRGIRNIASHDYDGLNLAIIEKTIREFLPQIKDRIDTFLEQQENVFTHKKAH</sequence>
<dbReference type="RefSeq" id="WP_244908013.1">
    <property type="nucleotide sequence ID" value="NZ_UGJF01000002.1"/>
</dbReference>
<evidence type="ECO:0000256" key="2">
    <source>
        <dbReference type="ARBA" id="ARBA00022722"/>
    </source>
</evidence>
<dbReference type="Proteomes" id="UP000255269">
    <property type="component" value="Unassembled WGS sequence"/>
</dbReference>
<dbReference type="Pfam" id="PF01934">
    <property type="entry name" value="HepT-like"/>
    <property type="match status" value="1"/>
</dbReference>
<keyword evidence="1" id="KW-1277">Toxin-antitoxin system</keyword>
<evidence type="ECO:0008006" key="6">
    <source>
        <dbReference type="Google" id="ProtNLM"/>
    </source>
</evidence>
<keyword evidence="3" id="KW-0378">Hydrolase</keyword>
<organism evidence="4 5">
    <name type="scientific">Helicobacter pullorum</name>
    <dbReference type="NCBI Taxonomy" id="35818"/>
    <lineage>
        <taxon>Bacteria</taxon>
        <taxon>Pseudomonadati</taxon>
        <taxon>Campylobacterota</taxon>
        <taxon>Epsilonproteobacteria</taxon>
        <taxon>Campylobacterales</taxon>
        <taxon>Helicobacteraceae</taxon>
        <taxon>Helicobacter</taxon>
    </lineage>
</organism>
<accession>A0A377Q2A9</accession>
<dbReference type="GO" id="GO:0016787">
    <property type="term" value="F:hydrolase activity"/>
    <property type="evidence" value="ECO:0007669"/>
    <property type="project" value="UniProtKB-KW"/>
</dbReference>
<dbReference type="EMBL" id="UGJF01000002">
    <property type="protein sequence ID" value="STQ88908.1"/>
    <property type="molecule type" value="Genomic_DNA"/>
</dbReference>
<gene>
    <name evidence="4" type="ORF">NCTC13156_01715</name>
</gene>
<dbReference type="GO" id="GO:0110001">
    <property type="term" value="C:toxin-antitoxin complex"/>
    <property type="evidence" value="ECO:0007669"/>
    <property type="project" value="InterPro"/>
</dbReference>
<evidence type="ECO:0000313" key="4">
    <source>
        <dbReference type="EMBL" id="STQ88908.1"/>
    </source>
</evidence>
<keyword evidence="2" id="KW-0540">Nuclease</keyword>
<evidence type="ECO:0000313" key="5">
    <source>
        <dbReference type="Proteomes" id="UP000255269"/>
    </source>
</evidence>
<protein>
    <recommendedName>
        <fullName evidence="6">DUF86 domain-containing protein</fullName>
    </recommendedName>
</protein>
<dbReference type="GO" id="GO:0004540">
    <property type="term" value="F:RNA nuclease activity"/>
    <property type="evidence" value="ECO:0007669"/>
    <property type="project" value="InterPro"/>
</dbReference>
<evidence type="ECO:0000256" key="1">
    <source>
        <dbReference type="ARBA" id="ARBA00022649"/>
    </source>
</evidence>
<reference evidence="4 5" key="1">
    <citation type="submission" date="2018-06" db="EMBL/GenBank/DDBJ databases">
        <authorList>
            <consortium name="Pathogen Informatics"/>
            <person name="Doyle S."/>
        </authorList>
    </citation>
    <scope>NUCLEOTIDE SEQUENCE [LARGE SCALE GENOMIC DNA]</scope>
    <source>
        <strain evidence="4 5">NCTC13156</strain>
    </source>
</reference>
<dbReference type="AlphaFoldDB" id="A0A377Q2A9"/>
<dbReference type="InterPro" id="IPR008201">
    <property type="entry name" value="HepT-like"/>
</dbReference>